<dbReference type="EMBL" id="JAEAOA010001004">
    <property type="protein sequence ID" value="KAK3601723.1"/>
    <property type="molecule type" value="Genomic_DNA"/>
</dbReference>
<reference evidence="1" key="3">
    <citation type="submission" date="2023-05" db="EMBL/GenBank/DDBJ databases">
        <authorList>
            <person name="Smith C.H."/>
        </authorList>
    </citation>
    <scope>NUCLEOTIDE SEQUENCE</scope>
    <source>
        <strain evidence="1">CHS0354</strain>
        <tissue evidence="1">Mantle</tissue>
    </source>
</reference>
<reference evidence="1" key="1">
    <citation type="journal article" date="2021" name="Genome Biol. Evol.">
        <title>A High-Quality Reference Genome for a Parasitic Bivalve with Doubly Uniparental Inheritance (Bivalvia: Unionida).</title>
        <authorList>
            <person name="Smith C.H."/>
        </authorList>
    </citation>
    <scope>NUCLEOTIDE SEQUENCE</scope>
    <source>
        <strain evidence="1">CHS0354</strain>
    </source>
</reference>
<proteinExistence type="predicted"/>
<sequence length="97" mass="11742">MKEKNKKKEGEKYDKDAKLTVKYIYHMRQKFLFSLDESRCARFSGTTSFSTFTIFRVRTQAWVLLTDVTFHFRYRPIRLSKKTHCEGEKNVKRIPLR</sequence>
<comment type="caution">
    <text evidence="1">The sequence shown here is derived from an EMBL/GenBank/DDBJ whole genome shotgun (WGS) entry which is preliminary data.</text>
</comment>
<evidence type="ECO:0000313" key="1">
    <source>
        <dbReference type="EMBL" id="KAK3601723.1"/>
    </source>
</evidence>
<name>A0AAE0W4G7_9BIVA</name>
<evidence type="ECO:0000313" key="2">
    <source>
        <dbReference type="Proteomes" id="UP001195483"/>
    </source>
</evidence>
<dbReference type="Proteomes" id="UP001195483">
    <property type="component" value="Unassembled WGS sequence"/>
</dbReference>
<keyword evidence="2" id="KW-1185">Reference proteome</keyword>
<gene>
    <name evidence="1" type="ORF">CHS0354_016083</name>
</gene>
<reference evidence="1" key="2">
    <citation type="journal article" date="2021" name="Genome Biol. Evol.">
        <title>Developing a high-quality reference genome for a parasitic bivalve with doubly uniparental inheritance (Bivalvia: Unionida).</title>
        <authorList>
            <person name="Smith C.H."/>
        </authorList>
    </citation>
    <scope>NUCLEOTIDE SEQUENCE</scope>
    <source>
        <strain evidence="1">CHS0354</strain>
        <tissue evidence="1">Mantle</tissue>
    </source>
</reference>
<accession>A0AAE0W4G7</accession>
<protein>
    <submittedName>
        <fullName evidence="1">Uncharacterized protein</fullName>
    </submittedName>
</protein>
<dbReference type="AlphaFoldDB" id="A0AAE0W4G7"/>
<organism evidence="1 2">
    <name type="scientific">Potamilus streckersoni</name>
    <dbReference type="NCBI Taxonomy" id="2493646"/>
    <lineage>
        <taxon>Eukaryota</taxon>
        <taxon>Metazoa</taxon>
        <taxon>Spiralia</taxon>
        <taxon>Lophotrochozoa</taxon>
        <taxon>Mollusca</taxon>
        <taxon>Bivalvia</taxon>
        <taxon>Autobranchia</taxon>
        <taxon>Heteroconchia</taxon>
        <taxon>Palaeoheterodonta</taxon>
        <taxon>Unionida</taxon>
        <taxon>Unionoidea</taxon>
        <taxon>Unionidae</taxon>
        <taxon>Ambleminae</taxon>
        <taxon>Lampsilini</taxon>
        <taxon>Potamilus</taxon>
    </lineage>
</organism>